<evidence type="ECO:0000313" key="2">
    <source>
        <dbReference type="Proteomes" id="UP000005952"/>
    </source>
</evidence>
<organism evidence="1 2">
    <name type="scientific">Hyphomicrobium denitrificans 1NES1</name>
    <dbReference type="NCBI Taxonomy" id="670307"/>
    <lineage>
        <taxon>Bacteria</taxon>
        <taxon>Pseudomonadati</taxon>
        <taxon>Pseudomonadota</taxon>
        <taxon>Alphaproteobacteria</taxon>
        <taxon>Hyphomicrobiales</taxon>
        <taxon>Hyphomicrobiaceae</taxon>
        <taxon>Hyphomicrobium</taxon>
    </lineage>
</organism>
<dbReference type="Proteomes" id="UP000005952">
    <property type="component" value="Chromosome"/>
</dbReference>
<dbReference type="AlphaFoldDB" id="N0BDX6"/>
<reference evidence="1 2" key="1">
    <citation type="journal article" date="2013" name="Genome Announc.">
        <title>Genome sequences for three denitrifying bacterial strains isolated from a uranium- and nitrate-contaminated subsurface environment.</title>
        <authorList>
            <person name="Venkatramanan R."/>
            <person name="Prakash O."/>
            <person name="Woyke T."/>
            <person name="Chain P."/>
            <person name="Goodwin L.A."/>
            <person name="Watson D."/>
            <person name="Brooks S."/>
            <person name="Kostka J.E."/>
            <person name="Green S.J."/>
        </authorList>
    </citation>
    <scope>NUCLEOTIDE SEQUENCE [LARGE SCALE GENOMIC DNA]</scope>
    <source>
        <strain evidence="1 2">1NES1</strain>
    </source>
</reference>
<dbReference type="EMBL" id="CP005587">
    <property type="protein sequence ID" value="AGK58330.1"/>
    <property type="molecule type" value="Genomic_DNA"/>
</dbReference>
<name>N0BDX6_9HYPH</name>
<keyword evidence="2" id="KW-1185">Reference proteome</keyword>
<gene>
    <name evidence="1" type="ORF">HYPDE_33288</name>
</gene>
<evidence type="ECO:0000313" key="1">
    <source>
        <dbReference type="EMBL" id="AGK58330.1"/>
    </source>
</evidence>
<accession>N0BDX6</accession>
<proteinExistence type="predicted"/>
<protein>
    <submittedName>
        <fullName evidence="1">Uncharacterized protein</fullName>
    </submittedName>
</protein>
<dbReference type="HOGENOM" id="CLU_2193375_0_0_5"/>
<dbReference type="KEGG" id="hdt:HYPDE_33288"/>
<sequence length="108" mass="12003">MHGAAARDCRWFGTKPFCDGQCPKGWDYTGQRRSCTTGSQRYCCEPLGSTTTVDKVAPCHKQCAPLLKAVNPVAEARRVYGNCRALCDHKGNITCPDGHQQSWRRPKC</sequence>